<dbReference type="InterPro" id="IPR049139">
    <property type="entry name" value="TERT_C"/>
</dbReference>
<keyword evidence="1" id="KW-0779">Telomere</keyword>
<evidence type="ECO:0000313" key="4">
    <source>
        <dbReference type="Proteomes" id="UP001303473"/>
    </source>
</evidence>
<keyword evidence="1" id="KW-0808">Transferase</keyword>
<dbReference type="GO" id="GO:0070034">
    <property type="term" value="F:telomerase RNA binding"/>
    <property type="evidence" value="ECO:0007669"/>
    <property type="project" value="TreeGrafter"/>
</dbReference>
<comment type="caution">
    <text evidence="3">The sequence shown here is derived from an EMBL/GenBank/DDBJ whole genome shotgun (WGS) entry which is preliminary data.</text>
</comment>
<dbReference type="GO" id="GO:0000333">
    <property type="term" value="C:telomerase catalytic core complex"/>
    <property type="evidence" value="ECO:0007669"/>
    <property type="project" value="TreeGrafter"/>
</dbReference>
<evidence type="ECO:0000313" key="3">
    <source>
        <dbReference type="EMBL" id="KAK3943607.1"/>
    </source>
</evidence>
<dbReference type="GO" id="GO:0003720">
    <property type="term" value="F:telomerase activity"/>
    <property type="evidence" value="ECO:0007669"/>
    <property type="project" value="InterPro"/>
</dbReference>
<dbReference type="GO" id="GO:0046872">
    <property type="term" value="F:metal ion binding"/>
    <property type="evidence" value="ECO:0007669"/>
    <property type="project" value="UniProtKB-KW"/>
</dbReference>
<name>A0AAN6S751_9PEZI</name>
<comment type="function">
    <text evidence="1">Telomerase is a ribonucleoprotein enzyme essential for the replication of chromosome termini in most eukaryotes. It elongates telomeres. It is a reverse transcriptase that adds simple sequence repeats to chromosome ends by copying a template sequence within the RNA component of the enzyme.</text>
</comment>
<keyword evidence="1" id="KW-0158">Chromosome</keyword>
<evidence type="ECO:0000259" key="2">
    <source>
        <dbReference type="Pfam" id="PF21399"/>
    </source>
</evidence>
<keyword evidence="1" id="KW-0479">Metal-binding</keyword>
<dbReference type="EMBL" id="MU853764">
    <property type="protein sequence ID" value="KAK3943607.1"/>
    <property type="molecule type" value="Genomic_DNA"/>
</dbReference>
<sequence>MFFDTSHNTQQTVLANAYTAFVETATKMWAYARCLPRGKQPSARLVIDTIKNLVEIAFSLLNSKSRRLRYPEYRCNVRKTQLSWIAMVACRQVLTKKQTGYKDVLTWLEEETRKVSIQKGVNCELLVRVVQGVNPTTTVSKKR</sequence>
<keyword evidence="4" id="KW-1185">Reference proteome</keyword>
<keyword evidence="1" id="KW-0539">Nucleus</keyword>
<dbReference type="GO" id="GO:0007004">
    <property type="term" value="P:telomere maintenance via telomerase"/>
    <property type="evidence" value="ECO:0007669"/>
    <property type="project" value="TreeGrafter"/>
</dbReference>
<dbReference type="InterPro" id="IPR003545">
    <property type="entry name" value="Telomerase_RT"/>
</dbReference>
<feature type="domain" description="Telomerase reverse transcriptase C-terminal extension" evidence="2">
    <location>
        <begin position="1"/>
        <end position="108"/>
    </location>
</feature>
<comment type="subcellular location">
    <subcellularLocation>
        <location evidence="1">Nucleus</location>
    </subcellularLocation>
    <subcellularLocation>
        <location evidence="1">Chromosome</location>
        <location evidence="1">Telomere</location>
    </subcellularLocation>
</comment>
<dbReference type="PANTHER" id="PTHR12066:SF0">
    <property type="entry name" value="TELOMERASE REVERSE TRANSCRIPTASE"/>
    <property type="match status" value="1"/>
</dbReference>
<gene>
    <name evidence="3" type="ORF">QBC46DRAFT_376577</name>
</gene>
<evidence type="ECO:0000256" key="1">
    <source>
        <dbReference type="RuleBase" id="RU365061"/>
    </source>
</evidence>
<dbReference type="PANTHER" id="PTHR12066">
    <property type="entry name" value="TELOMERASE REVERSE TRANSCRIPTASE"/>
    <property type="match status" value="1"/>
</dbReference>
<dbReference type="Gene3D" id="1.10.357.90">
    <property type="match status" value="1"/>
</dbReference>
<dbReference type="Pfam" id="PF21399">
    <property type="entry name" value="TERT_C"/>
    <property type="match status" value="1"/>
</dbReference>
<dbReference type="GO" id="GO:0000781">
    <property type="term" value="C:chromosome, telomeric region"/>
    <property type="evidence" value="ECO:0007669"/>
    <property type="project" value="UniProtKB-SubCell"/>
</dbReference>
<dbReference type="GO" id="GO:0042162">
    <property type="term" value="F:telomeric DNA binding"/>
    <property type="evidence" value="ECO:0007669"/>
    <property type="project" value="TreeGrafter"/>
</dbReference>
<comment type="similarity">
    <text evidence="1">Belongs to the reverse transcriptase family. Telomerase subfamily.</text>
</comment>
<protein>
    <recommendedName>
        <fullName evidence="1">Telomerase reverse transcriptase</fullName>
        <ecNumber evidence="1">2.7.7.49</ecNumber>
    </recommendedName>
    <alternativeName>
        <fullName evidence="1">Telomerase catalytic subunit</fullName>
    </alternativeName>
</protein>
<dbReference type="EC" id="2.7.7.49" evidence="1"/>
<accession>A0AAN6S751</accession>
<proteinExistence type="inferred from homology"/>
<keyword evidence="1" id="KW-0460">Magnesium</keyword>
<comment type="catalytic activity">
    <reaction evidence="1">
        <text>DNA(n) + a 2'-deoxyribonucleoside 5'-triphosphate = DNA(n+1) + diphosphate</text>
        <dbReference type="Rhea" id="RHEA:22508"/>
        <dbReference type="Rhea" id="RHEA-COMP:17339"/>
        <dbReference type="Rhea" id="RHEA-COMP:17340"/>
        <dbReference type="ChEBI" id="CHEBI:33019"/>
        <dbReference type="ChEBI" id="CHEBI:61560"/>
        <dbReference type="ChEBI" id="CHEBI:173112"/>
        <dbReference type="EC" id="2.7.7.49"/>
    </reaction>
</comment>
<organism evidence="3 4">
    <name type="scientific">Diplogelasinospora grovesii</name>
    <dbReference type="NCBI Taxonomy" id="303347"/>
    <lineage>
        <taxon>Eukaryota</taxon>
        <taxon>Fungi</taxon>
        <taxon>Dikarya</taxon>
        <taxon>Ascomycota</taxon>
        <taxon>Pezizomycotina</taxon>
        <taxon>Sordariomycetes</taxon>
        <taxon>Sordariomycetidae</taxon>
        <taxon>Sordariales</taxon>
        <taxon>Diplogelasinosporaceae</taxon>
        <taxon>Diplogelasinospora</taxon>
    </lineage>
</organism>
<reference evidence="4" key="1">
    <citation type="journal article" date="2023" name="Mol. Phylogenet. Evol.">
        <title>Genome-scale phylogeny and comparative genomics of the fungal order Sordariales.</title>
        <authorList>
            <person name="Hensen N."/>
            <person name="Bonometti L."/>
            <person name="Westerberg I."/>
            <person name="Brannstrom I.O."/>
            <person name="Guillou S."/>
            <person name="Cros-Aarteil S."/>
            <person name="Calhoun S."/>
            <person name="Haridas S."/>
            <person name="Kuo A."/>
            <person name="Mondo S."/>
            <person name="Pangilinan J."/>
            <person name="Riley R."/>
            <person name="LaButti K."/>
            <person name="Andreopoulos B."/>
            <person name="Lipzen A."/>
            <person name="Chen C."/>
            <person name="Yan M."/>
            <person name="Daum C."/>
            <person name="Ng V."/>
            <person name="Clum A."/>
            <person name="Steindorff A."/>
            <person name="Ohm R.A."/>
            <person name="Martin F."/>
            <person name="Silar P."/>
            <person name="Natvig D.O."/>
            <person name="Lalanne C."/>
            <person name="Gautier V."/>
            <person name="Ament-Velasquez S.L."/>
            <person name="Kruys A."/>
            <person name="Hutchinson M.I."/>
            <person name="Powell A.J."/>
            <person name="Barry K."/>
            <person name="Miller A.N."/>
            <person name="Grigoriev I.V."/>
            <person name="Debuchy R."/>
            <person name="Gladieux P."/>
            <person name="Hiltunen Thoren M."/>
            <person name="Johannesson H."/>
        </authorList>
    </citation>
    <scope>NUCLEOTIDE SEQUENCE [LARGE SCALE GENOMIC DNA]</scope>
    <source>
        <strain evidence="4">CBS 340.73</strain>
    </source>
</reference>
<dbReference type="AlphaFoldDB" id="A0AAN6S751"/>
<keyword evidence="1" id="KW-0548">Nucleotidyltransferase</keyword>
<keyword evidence="1" id="KW-0695">RNA-directed DNA polymerase</keyword>
<dbReference type="Proteomes" id="UP001303473">
    <property type="component" value="Unassembled WGS sequence"/>
</dbReference>